<feature type="compositionally biased region" description="Basic residues" evidence="1">
    <location>
        <begin position="1"/>
        <end position="20"/>
    </location>
</feature>
<dbReference type="AlphaFoldDB" id="A0A6J1DM77"/>
<dbReference type="OrthoDB" id="1433808at2759"/>
<evidence type="ECO:0000313" key="2">
    <source>
        <dbReference type="Proteomes" id="UP000504603"/>
    </source>
</evidence>
<dbReference type="Proteomes" id="UP000504603">
    <property type="component" value="Unplaced"/>
</dbReference>
<dbReference type="RefSeq" id="XP_022155153.1">
    <property type="nucleotide sequence ID" value="XM_022299461.1"/>
</dbReference>
<evidence type="ECO:0000256" key="1">
    <source>
        <dbReference type="SAM" id="MobiDB-lite"/>
    </source>
</evidence>
<protein>
    <submittedName>
        <fullName evidence="3">Uncharacterized protein LOC111022295</fullName>
    </submittedName>
</protein>
<dbReference type="KEGG" id="mcha:111022295"/>
<sequence length="131" mass="14776">MLKAAKKLKFWSKDKKRRKTRDSSYLPPPPPPYCSCSCSYSAIRPSAPPLPPWLDDRTLLLQSEPPAATGVEAAASYQQYTAPNPVYGLPIVEMGSIRTRERSLFTDLGARLIRCFCPCLHVREAYYLPDQ</sequence>
<gene>
    <name evidence="3" type="primary">LOC111022295</name>
</gene>
<dbReference type="GeneID" id="111022295"/>
<keyword evidence="2" id="KW-1185">Reference proteome</keyword>
<feature type="region of interest" description="Disordered" evidence="1">
    <location>
        <begin position="1"/>
        <end position="32"/>
    </location>
</feature>
<organism evidence="2 3">
    <name type="scientific">Momordica charantia</name>
    <name type="common">Bitter gourd</name>
    <name type="synonym">Balsam pear</name>
    <dbReference type="NCBI Taxonomy" id="3673"/>
    <lineage>
        <taxon>Eukaryota</taxon>
        <taxon>Viridiplantae</taxon>
        <taxon>Streptophyta</taxon>
        <taxon>Embryophyta</taxon>
        <taxon>Tracheophyta</taxon>
        <taxon>Spermatophyta</taxon>
        <taxon>Magnoliopsida</taxon>
        <taxon>eudicotyledons</taxon>
        <taxon>Gunneridae</taxon>
        <taxon>Pentapetalae</taxon>
        <taxon>rosids</taxon>
        <taxon>fabids</taxon>
        <taxon>Cucurbitales</taxon>
        <taxon>Cucurbitaceae</taxon>
        <taxon>Momordiceae</taxon>
        <taxon>Momordica</taxon>
    </lineage>
</organism>
<proteinExistence type="predicted"/>
<reference evidence="3" key="1">
    <citation type="submission" date="2025-08" db="UniProtKB">
        <authorList>
            <consortium name="RefSeq"/>
        </authorList>
    </citation>
    <scope>IDENTIFICATION</scope>
    <source>
        <strain evidence="3">OHB3-1</strain>
    </source>
</reference>
<accession>A0A6J1DM77</accession>
<evidence type="ECO:0000313" key="3">
    <source>
        <dbReference type="RefSeq" id="XP_022155153.1"/>
    </source>
</evidence>
<name>A0A6J1DM77_MOMCH</name>